<dbReference type="EMBL" id="NWTC01000014">
    <property type="protein sequence ID" value="PDT46327.1"/>
    <property type="molecule type" value="Genomic_DNA"/>
</dbReference>
<sequence length="61" mass="6807">MPCRSRRGRCRALLAGDFCPDDDQAEMSWGGSLHQMNRHCGNPVAADRFNPSWFVLQKAAA</sequence>
<dbReference type="AlphaFoldDB" id="A0A2A6LVH2"/>
<protein>
    <submittedName>
        <fullName evidence="2">Uncharacterized protein</fullName>
    </submittedName>
</protein>
<evidence type="ECO:0000313" key="1">
    <source>
        <dbReference type="EMBL" id="MQX09971.1"/>
    </source>
</evidence>
<evidence type="ECO:0000313" key="2">
    <source>
        <dbReference type="EMBL" id="PDT46327.1"/>
    </source>
</evidence>
<reference evidence="1 4" key="1">
    <citation type="journal article" date="2013" name="Genome Biol.">
        <title>Comparative genomics of the core and accessory genomes of 48 Sinorhizobium strains comprising five genospecies.</title>
        <authorList>
            <person name="Sugawara M."/>
            <person name="Epstein B."/>
            <person name="Badgley B.D."/>
            <person name="Unno T."/>
            <person name="Xu L."/>
            <person name="Reese J."/>
            <person name="Gyaneshwar P."/>
            <person name="Denny R."/>
            <person name="Mudge J."/>
            <person name="Bharti A.K."/>
            <person name="Farmer A.D."/>
            <person name="May G.D."/>
            <person name="Woodward J.E."/>
            <person name="Medigue C."/>
            <person name="Vallenet D."/>
            <person name="Lajus A."/>
            <person name="Rouy Z."/>
            <person name="Martinez-Vaz B."/>
            <person name="Tiffin P."/>
            <person name="Young N.D."/>
            <person name="Sadowsky M.J."/>
        </authorList>
    </citation>
    <scope>NUCLEOTIDE SEQUENCE [LARGE SCALE GENOMIC DNA]</scope>
    <source>
        <strain evidence="1 4">USDA205</strain>
    </source>
</reference>
<proteinExistence type="predicted"/>
<reference evidence="2 3" key="2">
    <citation type="submission" date="2017-09" db="EMBL/GenBank/DDBJ databases">
        <title>Comparative genomics of rhizobia isolated from Phaseolus vulgaris in China.</title>
        <authorList>
            <person name="Tong W."/>
        </authorList>
    </citation>
    <scope>NUCLEOTIDE SEQUENCE [LARGE SCALE GENOMIC DNA]</scope>
    <source>
        <strain evidence="2 3">PCH1</strain>
    </source>
</reference>
<dbReference type="Proteomes" id="UP000466694">
    <property type="component" value="Unassembled WGS sequence"/>
</dbReference>
<name>A0A2A6LVH2_RHIFR</name>
<comment type="caution">
    <text evidence="2">The sequence shown here is derived from an EMBL/GenBank/DDBJ whole genome shotgun (WGS) entry which is preliminary data.</text>
</comment>
<dbReference type="EMBL" id="WISZ01000139">
    <property type="protein sequence ID" value="MQX09971.1"/>
    <property type="molecule type" value="Genomic_DNA"/>
</dbReference>
<reference evidence="1" key="3">
    <citation type="submission" date="2019-10" db="EMBL/GenBank/DDBJ databases">
        <authorList>
            <person name="Sugawara M."/>
            <person name="Epstein B."/>
            <person name="Badgley B."/>
            <person name="Unno T."/>
            <person name="Xu L."/>
            <person name="Reese J."/>
            <person name="Gyaneshwar P."/>
            <person name="Denny R."/>
            <person name="Mudege J."/>
            <person name="Bharti A."/>
            <person name="Farmer A."/>
            <person name="May G."/>
            <person name="Woodward J."/>
            <person name="Medigue C."/>
            <person name="Vallenet D."/>
            <person name="Lajus A."/>
            <person name="Rouy Z."/>
            <person name="Martinez-Vaz B."/>
            <person name="Tiffin P."/>
            <person name="Young N."/>
            <person name="Sadowsky M."/>
        </authorList>
    </citation>
    <scope>NUCLEOTIDE SEQUENCE</scope>
    <source>
        <strain evidence="1">USDA205</strain>
    </source>
</reference>
<evidence type="ECO:0000313" key="4">
    <source>
        <dbReference type="Proteomes" id="UP000466694"/>
    </source>
</evidence>
<dbReference type="Proteomes" id="UP000220353">
    <property type="component" value="Unassembled WGS sequence"/>
</dbReference>
<organism evidence="2 3">
    <name type="scientific">Rhizobium fredii</name>
    <name type="common">Sinorhizobium fredii</name>
    <dbReference type="NCBI Taxonomy" id="380"/>
    <lineage>
        <taxon>Bacteria</taxon>
        <taxon>Pseudomonadati</taxon>
        <taxon>Pseudomonadota</taxon>
        <taxon>Alphaproteobacteria</taxon>
        <taxon>Hyphomicrobiales</taxon>
        <taxon>Rhizobiaceae</taxon>
        <taxon>Sinorhizobium/Ensifer group</taxon>
        <taxon>Sinorhizobium</taxon>
    </lineage>
</organism>
<accession>A0A2A6LVH2</accession>
<evidence type="ECO:0000313" key="3">
    <source>
        <dbReference type="Proteomes" id="UP000220353"/>
    </source>
</evidence>
<gene>
    <name evidence="2" type="ORF">CO661_18795</name>
    <name evidence="1" type="ORF">GHK48_17300</name>
</gene>